<reference evidence="1 2" key="1">
    <citation type="submission" date="2008-08" db="EMBL/GenBank/DDBJ databases">
        <authorList>
            <person name="Madupu R."/>
            <person name="Durkin A.S."/>
            <person name="Torralba M."/>
            <person name="Methe B."/>
            <person name="Sutton G.G."/>
            <person name="Strausberg R.L."/>
            <person name="Nelson K.E."/>
        </authorList>
    </citation>
    <scope>NUCLEOTIDE SEQUENCE [LARGE SCALE GENOMIC DNA]</scope>
    <source>
        <strain evidence="1 2">RM3267</strain>
    </source>
</reference>
<gene>
    <name evidence="1" type="ORF">CAMRE0001_1915</name>
</gene>
<protein>
    <submittedName>
        <fullName evidence="1">Uncharacterized protein</fullName>
    </submittedName>
</protein>
<name>B9CYT1_CAMRE</name>
<sequence length="89" mass="9470">MLNLKNAANIVGKAARPSANFTALNSLNFTKRGQNVKVNKILNLVKFTAFLSSNLTAFGSKNAPLNLPAGCVNLTPPKADETKLISTQI</sequence>
<dbReference type="AlphaFoldDB" id="B9CYT1"/>
<organism evidence="1 2">
    <name type="scientific">Campylobacter rectus RM3267</name>
    <dbReference type="NCBI Taxonomy" id="553218"/>
    <lineage>
        <taxon>Bacteria</taxon>
        <taxon>Pseudomonadati</taxon>
        <taxon>Campylobacterota</taxon>
        <taxon>Epsilonproteobacteria</taxon>
        <taxon>Campylobacterales</taxon>
        <taxon>Campylobacteraceae</taxon>
        <taxon>Campylobacter</taxon>
    </lineage>
</organism>
<evidence type="ECO:0000313" key="1">
    <source>
        <dbReference type="EMBL" id="EEF15229.1"/>
    </source>
</evidence>
<dbReference type="Proteomes" id="UP000003082">
    <property type="component" value="Unassembled WGS sequence"/>
</dbReference>
<keyword evidence="2" id="KW-1185">Reference proteome</keyword>
<dbReference type="STRING" id="553218.CAMRE0001_1915"/>
<accession>B9CYT1</accession>
<proteinExistence type="predicted"/>
<evidence type="ECO:0000313" key="2">
    <source>
        <dbReference type="Proteomes" id="UP000003082"/>
    </source>
</evidence>
<comment type="caution">
    <text evidence="1">The sequence shown here is derived from an EMBL/GenBank/DDBJ whole genome shotgun (WGS) entry which is preliminary data.</text>
</comment>
<dbReference type="EMBL" id="ACFU01000002">
    <property type="protein sequence ID" value="EEF15229.1"/>
    <property type="molecule type" value="Genomic_DNA"/>
</dbReference>